<evidence type="ECO:0000313" key="8">
    <source>
        <dbReference type="Proteomes" id="UP000255284"/>
    </source>
</evidence>
<dbReference type="InterPro" id="IPR007324">
    <property type="entry name" value="Sugar-bd_dom_put"/>
</dbReference>
<evidence type="ECO:0000256" key="4">
    <source>
        <dbReference type="ARBA" id="ARBA00023163"/>
    </source>
</evidence>
<evidence type="ECO:0000313" key="6">
    <source>
        <dbReference type="EMBL" id="MCU9968365.1"/>
    </source>
</evidence>
<dbReference type="Gene3D" id="1.10.10.10">
    <property type="entry name" value="Winged helix-like DNA-binding domain superfamily/Winged helix DNA-binding domain"/>
    <property type="match status" value="1"/>
</dbReference>
<dbReference type="InterPro" id="IPR037171">
    <property type="entry name" value="NagB/RpiA_transferase-like"/>
</dbReference>
<dbReference type="AlphaFoldDB" id="A0A2J9KSJ1"/>
<reference evidence="6 9" key="2">
    <citation type="submission" date="2019-08" db="EMBL/GenBank/DDBJ databases">
        <title>Comparison of rpoB and gyrB Sequences from Mobiluncus Species and Development of a Multiplex PCR Method for Clinical Detection of Mobiluncus curtisii and Mobiluncus mulieris.</title>
        <authorList>
            <person name="Yang L."/>
            <person name="Shen Y."/>
            <person name="Xu G."/>
            <person name="Shu L.-B."/>
            <person name="Hu J."/>
            <person name="Zhang R."/>
            <person name="Wang Y."/>
            <person name="Zhou H.-W."/>
            <person name="Zhang X."/>
        </authorList>
    </citation>
    <scope>NUCLEOTIDE SEQUENCE [LARGE SCALE GENOMIC DNA]</scope>
    <source>
        <strain evidence="6 9">M26</strain>
    </source>
</reference>
<protein>
    <submittedName>
        <fullName evidence="7">Deoxyribonucleoside regulator</fullName>
    </submittedName>
    <submittedName>
        <fullName evidence="6">Transcriptional regulator</fullName>
    </submittedName>
</protein>
<dbReference type="GeneID" id="61168498"/>
<dbReference type="Proteomes" id="UP000255284">
    <property type="component" value="Unassembled WGS sequence"/>
</dbReference>
<keyword evidence="3" id="KW-0238">DNA-binding</keyword>
<dbReference type="SUPFAM" id="SSF100950">
    <property type="entry name" value="NagB/RpiA/CoA transferase-like"/>
    <property type="match status" value="1"/>
</dbReference>
<evidence type="ECO:0000256" key="2">
    <source>
        <dbReference type="ARBA" id="ARBA00023015"/>
    </source>
</evidence>
<sequence length="317" mass="34786">MNTREELAYRAALMYYAQNETMESIARQLKVSRSTVSRLIQVARTEGYIKFSFNPPRGASPGLLSEISRHFGVETWMVPVPARVSARQRLKLVAEVAGSMISGMVHPGVTIGIAWGNTLSAVSEHLIDNHVEGARIVQLNGAASMSSTGIFYAGGIMEAFGRAYRAQVQYFPVPAFFDYVETKTMLWRERSVRRVLEMQSQIDIAVFGVGSLSGKPLSMVYAGGYLIPEEMERLKAAGVVGDVCTVLLRADGTWEDLEINQRSSGPTPTDLQRIDRRICVVSGADKAVPLLAALRAGVVTDLVIDEECAVRLMRLRG</sequence>
<evidence type="ECO:0000256" key="3">
    <source>
        <dbReference type="ARBA" id="ARBA00023125"/>
    </source>
</evidence>
<name>A0A2J9KSJ1_9ACTO</name>
<keyword evidence="2" id="KW-0805">Transcription regulation</keyword>
<dbReference type="InterPro" id="IPR051054">
    <property type="entry name" value="SorC_transcr_regulators"/>
</dbReference>
<accession>A0A2J9KSJ1</accession>
<gene>
    <name evidence="7" type="primary">deoR</name>
    <name evidence="6" type="ORF">FYZ43_02835</name>
    <name evidence="7" type="ORF">NCTC11819_01441</name>
</gene>
<dbReference type="Proteomes" id="UP001209486">
    <property type="component" value="Unassembled WGS sequence"/>
</dbReference>
<dbReference type="EMBL" id="VSZY01000003">
    <property type="protein sequence ID" value="MCU9968365.1"/>
    <property type="molecule type" value="Genomic_DNA"/>
</dbReference>
<organism evidence="7 8">
    <name type="scientific">Mobiluncus mulieris</name>
    <dbReference type="NCBI Taxonomy" id="2052"/>
    <lineage>
        <taxon>Bacteria</taxon>
        <taxon>Bacillati</taxon>
        <taxon>Actinomycetota</taxon>
        <taxon>Actinomycetes</taxon>
        <taxon>Actinomycetales</taxon>
        <taxon>Actinomycetaceae</taxon>
        <taxon>Mobiluncus</taxon>
    </lineage>
</organism>
<dbReference type="PANTHER" id="PTHR34294:SF1">
    <property type="entry name" value="TRANSCRIPTIONAL REGULATOR LSRR"/>
    <property type="match status" value="1"/>
</dbReference>
<dbReference type="EMBL" id="UGGQ01000006">
    <property type="protein sequence ID" value="STO16863.1"/>
    <property type="molecule type" value="Genomic_DNA"/>
</dbReference>
<comment type="similarity">
    <text evidence="1">Belongs to the SorC transcriptional regulatory family.</text>
</comment>
<evidence type="ECO:0000259" key="5">
    <source>
        <dbReference type="Pfam" id="PF04198"/>
    </source>
</evidence>
<dbReference type="PANTHER" id="PTHR34294">
    <property type="entry name" value="TRANSCRIPTIONAL REGULATOR-RELATED"/>
    <property type="match status" value="1"/>
</dbReference>
<dbReference type="InterPro" id="IPR009057">
    <property type="entry name" value="Homeodomain-like_sf"/>
</dbReference>
<dbReference type="InterPro" id="IPR036388">
    <property type="entry name" value="WH-like_DNA-bd_sf"/>
</dbReference>
<comment type="caution">
    <text evidence="7">The sequence shown here is derived from an EMBL/GenBank/DDBJ whole genome shotgun (WGS) entry which is preliminary data.</text>
</comment>
<dbReference type="Gene3D" id="3.40.50.1360">
    <property type="match status" value="1"/>
</dbReference>
<dbReference type="RefSeq" id="WP_004014552.1">
    <property type="nucleotide sequence ID" value="NZ_CAMXYF010000002.1"/>
</dbReference>
<evidence type="ECO:0000256" key="1">
    <source>
        <dbReference type="ARBA" id="ARBA00010466"/>
    </source>
</evidence>
<dbReference type="Pfam" id="PF04198">
    <property type="entry name" value="Sugar-bind"/>
    <property type="match status" value="1"/>
</dbReference>
<evidence type="ECO:0000313" key="7">
    <source>
        <dbReference type="EMBL" id="STO16863.1"/>
    </source>
</evidence>
<dbReference type="GO" id="GO:0030246">
    <property type="term" value="F:carbohydrate binding"/>
    <property type="evidence" value="ECO:0007669"/>
    <property type="project" value="InterPro"/>
</dbReference>
<keyword evidence="4" id="KW-0804">Transcription</keyword>
<reference evidence="7 8" key="1">
    <citation type="submission" date="2018-06" db="EMBL/GenBank/DDBJ databases">
        <authorList>
            <consortium name="Pathogen Informatics"/>
            <person name="Doyle S."/>
        </authorList>
    </citation>
    <scope>NUCLEOTIDE SEQUENCE [LARGE SCALE GENOMIC DNA]</scope>
    <source>
        <strain evidence="7 8">NCTC11819</strain>
    </source>
</reference>
<dbReference type="SUPFAM" id="SSF46689">
    <property type="entry name" value="Homeodomain-like"/>
    <property type="match status" value="1"/>
</dbReference>
<dbReference type="OrthoDB" id="186585at2"/>
<dbReference type="GO" id="GO:0003677">
    <property type="term" value="F:DNA binding"/>
    <property type="evidence" value="ECO:0007669"/>
    <property type="project" value="UniProtKB-KW"/>
</dbReference>
<proteinExistence type="inferred from homology"/>
<evidence type="ECO:0000313" key="9">
    <source>
        <dbReference type="Proteomes" id="UP001209486"/>
    </source>
</evidence>
<feature type="domain" description="Sugar-binding" evidence="5">
    <location>
        <begin position="66"/>
        <end position="313"/>
    </location>
</feature>